<feature type="binding site" evidence="4">
    <location>
        <position position="92"/>
    </location>
    <ligand>
        <name>Zn(2+)</name>
        <dbReference type="ChEBI" id="CHEBI:29105"/>
    </ligand>
</feature>
<keyword evidence="2 4" id="KW-0479">Metal-binding</keyword>
<evidence type="ECO:0000256" key="1">
    <source>
        <dbReference type="ARBA" id="ARBA00022596"/>
    </source>
</evidence>
<sequence>MHEASIAQSILEIVIETAMKNNVSKIKAVNLVIGKLSAVEKDSLTTAYDVLKEGTIASESVLNVDIIDIKGRCNDCGHETTYDDYYFACKKCGSYNVEILEGEELSIKDIEVE</sequence>
<protein>
    <recommendedName>
        <fullName evidence="4">Hydrogenase maturation factor HypA</fullName>
    </recommendedName>
</protein>
<reference evidence="5 6" key="1">
    <citation type="submission" date="2018-01" db="EMBL/GenBank/DDBJ databases">
        <title>Metagenomic assembled genomes from two thermal pools in the Uzon Caldera, Kamchatka, Russia.</title>
        <authorList>
            <person name="Wilkins L."/>
            <person name="Ettinger C."/>
        </authorList>
    </citation>
    <scope>NUCLEOTIDE SEQUENCE [LARGE SCALE GENOMIC DNA]</scope>
    <source>
        <strain evidence="5">ZAV-05</strain>
    </source>
</reference>
<feature type="binding site" evidence="4">
    <location>
        <position position="89"/>
    </location>
    <ligand>
        <name>Zn(2+)</name>
        <dbReference type="ChEBI" id="CHEBI:29105"/>
    </ligand>
</feature>
<dbReference type="GO" id="GO:0008270">
    <property type="term" value="F:zinc ion binding"/>
    <property type="evidence" value="ECO:0007669"/>
    <property type="project" value="UniProtKB-UniRule"/>
</dbReference>
<comment type="function">
    <text evidence="4">Involved in the maturation of [NiFe] hydrogenases. Required for nickel insertion into the metal center of the hydrogenase.</text>
</comment>
<organism evidence="5 6">
    <name type="scientific">Calditerrivibrio nitroreducens</name>
    <dbReference type="NCBI Taxonomy" id="477976"/>
    <lineage>
        <taxon>Bacteria</taxon>
        <taxon>Pseudomonadati</taxon>
        <taxon>Deferribacterota</taxon>
        <taxon>Deferribacteres</taxon>
        <taxon>Deferribacterales</taxon>
        <taxon>Calditerrivibrionaceae</taxon>
    </lineage>
</organism>
<gene>
    <name evidence="4 5" type="primary">hypA</name>
    <name evidence="5" type="ORF">C0187_05825</name>
</gene>
<dbReference type="PANTHER" id="PTHR34535">
    <property type="entry name" value="HYDROGENASE MATURATION FACTOR HYPA"/>
    <property type="match status" value="1"/>
</dbReference>
<comment type="caution">
    <text evidence="5">The sequence shown here is derived from an EMBL/GenBank/DDBJ whole genome shotgun (WGS) entry which is preliminary data.</text>
</comment>
<dbReference type="RefSeq" id="WP_424606296.1">
    <property type="nucleotide sequence ID" value="NZ_JBNAVA010000015.1"/>
</dbReference>
<dbReference type="PIRSF" id="PIRSF004761">
    <property type="entry name" value="Hydrgn_mat_HypA"/>
    <property type="match status" value="1"/>
</dbReference>
<keyword evidence="1 4" id="KW-0533">Nickel</keyword>
<feature type="binding site" evidence="4">
    <location>
        <position position="73"/>
    </location>
    <ligand>
        <name>Zn(2+)</name>
        <dbReference type="ChEBI" id="CHEBI:29105"/>
    </ligand>
</feature>
<keyword evidence="3 4" id="KW-0862">Zinc</keyword>
<dbReference type="InterPro" id="IPR000688">
    <property type="entry name" value="HypA/HybF"/>
</dbReference>
<dbReference type="HAMAP" id="MF_00213">
    <property type="entry name" value="HypA_HybF"/>
    <property type="match status" value="1"/>
</dbReference>
<name>A0A2J6WIK7_9BACT</name>
<dbReference type="Proteomes" id="UP000242881">
    <property type="component" value="Unassembled WGS sequence"/>
</dbReference>
<dbReference type="NCBIfam" id="TIGR00100">
    <property type="entry name" value="hypA"/>
    <property type="match status" value="1"/>
</dbReference>
<feature type="binding site" evidence="4">
    <location>
        <position position="2"/>
    </location>
    <ligand>
        <name>Ni(2+)</name>
        <dbReference type="ChEBI" id="CHEBI:49786"/>
    </ligand>
</feature>
<feature type="binding site" evidence="4">
    <location>
        <position position="76"/>
    </location>
    <ligand>
        <name>Zn(2+)</name>
        <dbReference type="ChEBI" id="CHEBI:29105"/>
    </ligand>
</feature>
<dbReference type="PANTHER" id="PTHR34535:SF3">
    <property type="entry name" value="HYDROGENASE MATURATION FACTOR HYPA"/>
    <property type="match status" value="1"/>
</dbReference>
<dbReference type="Gene3D" id="3.30.2320.80">
    <property type="match status" value="1"/>
</dbReference>
<accession>A0A2J6WIK7</accession>
<dbReference type="EMBL" id="PNIN01000057">
    <property type="protein sequence ID" value="PMP70177.1"/>
    <property type="molecule type" value="Genomic_DNA"/>
</dbReference>
<evidence type="ECO:0000313" key="5">
    <source>
        <dbReference type="EMBL" id="PMP70177.1"/>
    </source>
</evidence>
<dbReference type="AlphaFoldDB" id="A0A2J6WIK7"/>
<proteinExistence type="inferred from homology"/>
<evidence type="ECO:0000256" key="2">
    <source>
        <dbReference type="ARBA" id="ARBA00022723"/>
    </source>
</evidence>
<evidence type="ECO:0000256" key="4">
    <source>
        <dbReference type="HAMAP-Rule" id="MF_00213"/>
    </source>
</evidence>
<dbReference type="Pfam" id="PF01155">
    <property type="entry name" value="HypA"/>
    <property type="match status" value="1"/>
</dbReference>
<evidence type="ECO:0000256" key="3">
    <source>
        <dbReference type="ARBA" id="ARBA00022833"/>
    </source>
</evidence>
<dbReference type="GO" id="GO:0016151">
    <property type="term" value="F:nickel cation binding"/>
    <property type="evidence" value="ECO:0007669"/>
    <property type="project" value="UniProtKB-UniRule"/>
</dbReference>
<comment type="similarity">
    <text evidence="4">Belongs to the HypA/HybF family.</text>
</comment>
<dbReference type="GO" id="GO:0051604">
    <property type="term" value="P:protein maturation"/>
    <property type="evidence" value="ECO:0007669"/>
    <property type="project" value="InterPro"/>
</dbReference>
<evidence type="ECO:0000313" key="6">
    <source>
        <dbReference type="Proteomes" id="UP000242881"/>
    </source>
</evidence>